<protein>
    <submittedName>
        <fullName evidence="1">Wzy</fullName>
    </submittedName>
</protein>
<sequence length="356" mass="40781">MIVFYIIFFFLATGYLLQLFNIIGNGPYEKILLALIALLLLLIASFNTTSNDYNAYVQMFQQAAILPFHLYQEIHGEFIFLTISGFIYKTFNSPTNVFLFFSIISIFITFKIIFKDSKLAFLSVLIYLSHAFLNKEMIQIRAGIASAIILFAISMQAKGENKKALFLIIISSLFHTSALVALLPYTICLVFKNEKQVRIAYILLFLSFVFYLSGGFELLISILQTLGLLSEKVTTYLGWKEYNYDLGILNPNTIKQLLLLVISIYFFNKSKFYTTYFCYFYIGICWLIGFSSMAIIAARVSSILNVSELILIPTIIINTRKNRIFLGILFLALYTSMFIINIEYKTIIKSLDFGVI</sequence>
<proteinExistence type="predicted"/>
<accession>A0A385JP09</accession>
<reference evidence="1" key="1">
    <citation type="journal article" date="2017" name="PLoS ONE">
        <title>Genetic diversity of the O antigens of Proteus species and the development of a suspension array for molecular serotyping.</title>
        <authorList>
            <person name="Yu X."/>
            <person name="Torzewska A."/>
            <person name="Zhang X."/>
            <person name="Yin Z."/>
            <person name="Drzewiecka D."/>
            <person name="Cao H."/>
            <person name="Liu B."/>
            <person name="Knirel Y.A."/>
            <person name="Rozalski A."/>
            <person name="Wang L."/>
        </authorList>
    </citation>
    <scope>NUCLEOTIDE SEQUENCE</scope>
    <source>
        <strain evidence="1">CCUG 10702</strain>
    </source>
</reference>
<name>A0A385JP09_PROMI</name>
<dbReference type="Pfam" id="PF14897">
    <property type="entry name" value="EpsG"/>
    <property type="match status" value="1"/>
</dbReference>
<dbReference type="AlphaFoldDB" id="A0A385JP09"/>
<organism evidence="1">
    <name type="scientific">Proteus mirabilis</name>
    <dbReference type="NCBI Taxonomy" id="584"/>
    <lineage>
        <taxon>Bacteria</taxon>
        <taxon>Pseudomonadati</taxon>
        <taxon>Pseudomonadota</taxon>
        <taxon>Gammaproteobacteria</taxon>
        <taxon>Enterobacterales</taxon>
        <taxon>Morganellaceae</taxon>
        <taxon>Proteus</taxon>
    </lineage>
</organism>
<evidence type="ECO:0000313" key="1">
    <source>
        <dbReference type="EMBL" id="AXZ00101.1"/>
    </source>
</evidence>
<dbReference type="InterPro" id="IPR049458">
    <property type="entry name" value="EpsG-like"/>
</dbReference>
<dbReference type="EMBL" id="KY710737">
    <property type="protein sequence ID" value="AXZ00101.1"/>
    <property type="molecule type" value="Genomic_DNA"/>
</dbReference>